<sequence>MYQNPFSGTFFLDWAIWARLSLILAGCFIIVLTTAYIVKFKSWLQDRRFEKKAAQQEERGETAFVSHAGDKIPFGIRALIEDAQIEGVWHSRPLTPLNPNDIPDHTLVSFDGPAPTTHTRGGSSVSSTAVPEAADIDNGSPYGWHELSAVSSSANLSP</sequence>
<keyword evidence="2" id="KW-0472">Membrane</keyword>
<evidence type="ECO:0008006" key="5">
    <source>
        <dbReference type="Google" id="ProtNLM"/>
    </source>
</evidence>
<evidence type="ECO:0000313" key="4">
    <source>
        <dbReference type="Proteomes" id="UP001358417"/>
    </source>
</evidence>
<comment type="caution">
    <text evidence="3">The sequence shown here is derived from an EMBL/GenBank/DDBJ whole genome shotgun (WGS) entry which is preliminary data.</text>
</comment>
<feature type="transmembrane region" description="Helical" evidence="2">
    <location>
        <begin position="16"/>
        <end position="38"/>
    </location>
</feature>
<gene>
    <name evidence="3" type="ORF">LTR84_001319</name>
</gene>
<organism evidence="3 4">
    <name type="scientific">Exophiala bonariae</name>
    <dbReference type="NCBI Taxonomy" id="1690606"/>
    <lineage>
        <taxon>Eukaryota</taxon>
        <taxon>Fungi</taxon>
        <taxon>Dikarya</taxon>
        <taxon>Ascomycota</taxon>
        <taxon>Pezizomycotina</taxon>
        <taxon>Eurotiomycetes</taxon>
        <taxon>Chaetothyriomycetidae</taxon>
        <taxon>Chaetothyriales</taxon>
        <taxon>Herpotrichiellaceae</taxon>
        <taxon>Exophiala</taxon>
    </lineage>
</organism>
<evidence type="ECO:0000256" key="2">
    <source>
        <dbReference type="SAM" id="Phobius"/>
    </source>
</evidence>
<reference evidence="3 4" key="1">
    <citation type="submission" date="2023-08" db="EMBL/GenBank/DDBJ databases">
        <title>Black Yeasts Isolated from many extreme environments.</title>
        <authorList>
            <person name="Coleine C."/>
            <person name="Stajich J.E."/>
            <person name="Selbmann L."/>
        </authorList>
    </citation>
    <scope>NUCLEOTIDE SEQUENCE [LARGE SCALE GENOMIC DNA]</scope>
    <source>
        <strain evidence="3 4">CCFEE 5792</strain>
    </source>
</reference>
<dbReference type="Proteomes" id="UP001358417">
    <property type="component" value="Unassembled WGS sequence"/>
</dbReference>
<dbReference type="PANTHER" id="PTHR40623:SF2">
    <property type="entry name" value="INTEGRAL MEMBRANE PROTEIN"/>
    <property type="match status" value="1"/>
</dbReference>
<dbReference type="PANTHER" id="PTHR40623">
    <property type="entry name" value="INTEGRAL MEMBRANE PROTEIN"/>
    <property type="match status" value="1"/>
</dbReference>
<dbReference type="EMBL" id="JAVRRD010000010">
    <property type="protein sequence ID" value="KAK5054429.1"/>
    <property type="molecule type" value="Genomic_DNA"/>
</dbReference>
<feature type="compositionally biased region" description="Polar residues" evidence="1">
    <location>
        <begin position="116"/>
        <end position="128"/>
    </location>
</feature>
<protein>
    <recommendedName>
        <fullName evidence="5">Copper transporter</fullName>
    </recommendedName>
</protein>
<keyword evidence="2" id="KW-1133">Transmembrane helix</keyword>
<accession>A0AAV9NCG3</accession>
<evidence type="ECO:0000313" key="3">
    <source>
        <dbReference type="EMBL" id="KAK5054429.1"/>
    </source>
</evidence>
<evidence type="ECO:0000256" key="1">
    <source>
        <dbReference type="SAM" id="MobiDB-lite"/>
    </source>
</evidence>
<dbReference type="RefSeq" id="XP_064707202.1">
    <property type="nucleotide sequence ID" value="XM_064844944.1"/>
</dbReference>
<feature type="region of interest" description="Disordered" evidence="1">
    <location>
        <begin position="108"/>
        <end position="128"/>
    </location>
</feature>
<dbReference type="GeneID" id="89969540"/>
<keyword evidence="4" id="KW-1185">Reference proteome</keyword>
<keyword evidence="2" id="KW-0812">Transmembrane</keyword>
<dbReference type="AlphaFoldDB" id="A0AAV9NCG3"/>
<name>A0AAV9NCG3_9EURO</name>
<proteinExistence type="predicted"/>